<dbReference type="PANTHER" id="PTHR11918:SF45">
    <property type="entry name" value="THREONYLCARBAMOYLADENOSINE TRNA METHYLTHIOTRANSFERASE"/>
    <property type="match status" value="1"/>
</dbReference>
<keyword evidence="3" id="KW-0808">Transferase</keyword>
<evidence type="ECO:0000256" key="6">
    <source>
        <dbReference type="ARBA" id="ARBA00023004"/>
    </source>
</evidence>
<name>A0A6G5QMK1_CAMRE</name>
<feature type="domain" description="MTTase N-terminal" evidence="8">
    <location>
        <begin position="17"/>
        <end position="125"/>
    </location>
</feature>
<dbReference type="KEGG" id="crx:CRECT_1242"/>
<keyword evidence="5" id="KW-0479">Metal-binding</keyword>
<dbReference type="InterPro" id="IPR006467">
    <property type="entry name" value="MiaB-like_bact"/>
</dbReference>
<keyword evidence="4" id="KW-0949">S-adenosyl-L-methionine</keyword>
<comment type="cofactor">
    <cofactor evidence="1">
        <name>[4Fe-4S] cluster</name>
        <dbReference type="ChEBI" id="CHEBI:49883"/>
    </cofactor>
</comment>
<dbReference type="InterPro" id="IPR013848">
    <property type="entry name" value="Methylthiotransferase_N"/>
</dbReference>
<dbReference type="NCBIfam" id="TIGR00089">
    <property type="entry name" value="MiaB/RimO family radical SAM methylthiotransferase"/>
    <property type="match status" value="1"/>
</dbReference>
<dbReference type="SMART" id="SM00729">
    <property type="entry name" value="Elp3"/>
    <property type="match status" value="1"/>
</dbReference>
<dbReference type="InterPro" id="IPR007197">
    <property type="entry name" value="rSAM"/>
</dbReference>
<reference evidence="10 11" key="1">
    <citation type="submission" date="2016-07" db="EMBL/GenBank/DDBJ databases">
        <title>Comparative genomics of the Campylobacter concisus group.</title>
        <authorList>
            <person name="Miller W.G."/>
            <person name="Yee E."/>
            <person name="Chapman M.H."/>
            <person name="Huynh S."/>
            <person name="Bono J.L."/>
            <person name="On S.L.W."/>
            <person name="StLeger J."/>
            <person name="Foster G."/>
            <person name="Parker C.T."/>
        </authorList>
    </citation>
    <scope>NUCLEOTIDE SEQUENCE [LARGE SCALE GENOMIC DNA]</scope>
    <source>
        <strain evidence="10 11">ATCC 33238</strain>
    </source>
</reference>
<evidence type="ECO:0000256" key="2">
    <source>
        <dbReference type="ARBA" id="ARBA00022485"/>
    </source>
</evidence>
<proteinExistence type="predicted"/>
<dbReference type="PROSITE" id="PS51449">
    <property type="entry name" value="MTTASE_N"/>
    <property type="match status" value="1"/>
</dbReference>
<dbReference type="CDD" id="cd01335">
    <property type="entry name" value="Radical_SAM"/>
    <property type="match status" value="1"/>
</dbReference>
<dbReference type="InterPro" id="IPR020612">
    <property type="entry name" value="Methylthiotransferase_CS"/>
</dbReference>
<dbReference type="GO" id="GO:0051539">
    <property type="term" value="F:4 iron, 4 sulfur cluster binding"/>
    <property type="evidence" value="ECO:0007669"/>
    <property type="project" value="UniProtKB-KW"/>
</dbReference>
<dbReference type="InterPro" id="IPR038135">
    <property type="entry name" value="Methylthiotransferase_N_sf"/>
</dbReference>
<dbReference type="GO" id="GO:0046872">
    <property type="term" value="F:metal ion binding"/>
    <property type="evidence" value="ECO:0007669"/>
    <property type="project" value="UniProtKB-KW"/>
</dbReference>
<dbReference type="PROSITE" id="PS51918">
    <property type="entry name" value="RADICAL_SAM"/>
    <property type="match status" value="1"/>
</dbReference>
<dbReference type="AlphaFoldDB" id="A0A6G5QMK1"/>
<protein>
    <submittedName>
        <fullName evidence="10">MiaB-like tRNA modifying enzyme</fullName>
    </submittedName>
</protein>
<dbReference type="Pfam" id="PF00919">
    <property type="entry name" value="UPF0004"/>
    <property type="match status" value="1"/>
</dbReference>
<dbReference type="InterPro" id="IPR005839">
    <property type="entry name" value="Methylthiotransferase"/>
</dbReference>
<feature type="domain" description="Radical SAM core" evidence="9">
    <location>
        <begin position="143"/>
        <end position="368"/>
    </location>
</feature>
<evidence type="ECO:0000259" key="8">
    <source>
        <dbReference type="PROSITE" id="PS51449"/>
    </source>
</evidence>
<evidence type="ECO:0000256" key="1">
    <source>
        <dbReference type="ARBA" id="ARBA00001966"/>
    </source>
</evidence>
<evidence type="ECO:0000259" key="9">
    <source>
        <dbReference type="PROSITE" id="PS51918"/>
    </source>
</evidence>
<dbReference type="EMBL" id="CP012543">
    <property type="protein sequence ID" value="QCD46900.1"/>
    <property type="molecule type" value="Genomic_DNA"/>
</dbReference>
<dbReference type="SFLD" id="SFLDS00029">
    <property type="entry name" value="Radical_SAM"/>
    <property type="match status" value="1"/>
</dbReference>
<keyword evidence="6" id="KW-0408">Iron</keyword>
<dbReference type="InterPro" id="IPR023404">
    <property type="entry name" value="rSAM_horseshoe"/>
</dbReference>
<dbReference type="Pfam" id="PF04055">
    <property type="entry name" value="Radical_SAM"/>
    <property type="match status" value="1"/>
</dbReference>
<evidence type="ECO:0000256" key="7">
    <source>
        <dbReference type="ARBA" id="ARBA00023014"/>
    </source>
</evidence>
<keyword evidence="2" id="KW-0004">4Fe-4S</keyword>
<keyword evidence="7" id="KW-0411">Iron-sulfur</keyword>
<dbReference type="Gene3D" id="3.80.30.20">
    <property type="entry name" value="tm_1862 like domain"/>
    <property type="match status" value="1"/>
</dbReference>
<sequence length="431" mass="48498">MNANLNSNLTTQEPRREKVFFKTFGCRTNIYDTELMKSYVKDYDIVSDENEADIVVVNSCTVTNSADSGARSYINGIKKRGARVILTGCGAVSKGKELFSKSAVFGVIGASKKEDINALLKSQDPFFELGNLKSIDKNIVTNYENHTKAFIKIQEGCDFACSYCIIPAVRGKARSMDEEAILREAKILAYNGYNELVLTGTNIGSYGKDTGSSLGRLLGRLGKVGGIKRIRLGSIEPSQIDESFREILRESWLERHLHIALQHTSEAMLRIMRRRNQAFRDLELFLELSEMGFALGTDYIVGHPGESEEIWSEALVNFKKFPLTHLHCFAYSPRTGTHSADMKMDVSGDVAKARLKTLKQIVAENNFKFRQEHAKKGGSLNVLVEQLNGEFYEGFDQFYNKVKIKTDKQILKEWAVIDKFEVKSEGDYAQI</sequence>
<accession>A0A6G5QMK1</accession>
<dbReference type="InterPro" id="IPR058240">
    <property type="entry name" value="rSAM_sf"/>
</dbReference>
<dbReference type="PROSITE" id="PS01278">
    <property type="entry name" value="MTTASE_RADICAL"/>
    <property type="match status" value="1"/>
</dbReference>
<organism evidence="10 11">
    <name type="scientific">Campylobacter rectus</name>
    <name type="common">Wolinella recta</name>
    <dbReference type="NCBI Taxonomy" id="203"/>
    <lineage>
        <taxon>Bacteria</taxon>
        <taxon>Pseudomonadati</taxon>
        <taxon>Campylobacterota</taxon>
        <taxon>Epsilonproteobacteria</taxon>
        <taxon>Campylobacterales</taxon>
        <taxon>Campylobacteraceae</taxon>
        <taxon>Campylobacter</taxon>
    </lineage>
</organism>
<dbReference type="PANTHER" id="PTHR11918">
    <property type="entry name" value="RADICAL SAM PROTEINS"/>
    <property type="match status" value="1"/>
</dbReference>
<evidence type="ECO:0000313" key="10">
    <source>
        <dbReference type="EMBL" id="QCD46900.1"/>
    </source>
</evidence>
<dbReference type="Proteomes" id="UP000502377">
    <property type="component" value="Chromosome"/>
</dbReference>
<evidence type="ECO:0000256" key="5">
    <source>
        <dbReference type="ARBA" id="ARBA00022723"/>
    </source>
</evidence>
<dbReference type="Gene3D" id="3.40.50.12160">
    <property type="entry name" value="Methylthiotransferase, N-terminal domain"/>
    <property type="match status" value="1"/>
</dbReference>
<dbReference type="SFLD" id="SFLDG01082">
    <property type="entry name" value="B12-binding_domain_containing"/>
    <property type="match status" value="1"/>
</dbReference>
<evidence type="ECO:0000313" key="11">
    <source>
        <dbReference type="Proteomes" id="UP000502377"/>
    </source>
</evidence>
<dbReference type="NCBIfam" id="TIGR01579">
    <property type="entry name" value="MiaB-like-C"/>
    <property type="match status" value="1"/>
</dbReference>
<dbReference type="RefSeq" id="WP_002944820.1">
    <property type="nucleotide sequence ID" value="NZ_CP012543.1"/>
</dbReference>
<dbReference type="GO" id="GO:0035598">
    <property type="term" value="F:tRNA (N(6)-L-threonylcarbamoyladenosine(37)-C(2))-methylthiotransferase activity"/>
    <property type="evidence" value="ECO:0007669"/>
    <property type="project" value="TreeGrafter"/>
</dbReference>
<dbReference type="SUPFAM" id="SSF102114">
    <property type="entry name" value="Radical SAM enzymes"/>
    <property type="match status" value="1"/>
</dbReference>
<dbReference type="InterPro" id="IPR006638">
    <property type="entry name" value="Elp3/MiaA/NifB-like_rSAM"/>
</dbReference>
<gene>
    <name evidence="10" type="ORF">CRECT_1242</name>
</gene>
<evidence type="ECO:0000256" key="4">
    <source>
        <dbReference type="ARBA" id="ARBA00022691"/>
    </source>
</evidence>
<evidence type="ECO:0000256" key="3">
    <source>
        <dbReference type="ARBA" id="ARBA00022679"/>
    </source>
</evidence>